<evidence type="ECO:0000313" key="7">
    <source>
        <dbReference type="EMBL" id="MBB5430416.1"/>
    </source>
</evidence>
<dbReference type="PRINTS" id="PR00368">
    <property type="entry name" value="FADPNR"/>
</dbReference>
<evidence type="ECO:0000256" key="5">
    <source>
        <dbReference type="ARBA" id="ARBA00023002"/>
    </source>
</evidence>
<comment type="caution">
    <text evidence="7">The sequence shown here is derived from an EMBL/GenBank/DDBJ whole genome shotgun (WGS) entry which is preliminary data.</text>
</comment>
<feature type="domain" description="FAD/NAD(P)-binding" evidence="6">
    <location>
        <begin position="4"/>
        <end position="295"/>
    </location>
</feature>
<protein>
    <submittedName>
        <fullName evidence="7">NADH dehydrogenase FAD-containing subunit</fullName>
    </submittedName>
</protein>
<dbReference type="InterPro" id="IPR023753">
    <property type="entry name" value="FAD/NAD-binding_dom"/>
</dbReference>
<name>A0A7W8QJ41_9ACTN</name>
<evidence type="ECO:0000259" key="6">
    <source>
        <dbReference type="Pfam" id="PF07992"/>
    </source>
</evidence>
<dbReference type="Proteomes" id="UP000572635">
    <property type="component" value="Unassembled WGS sequence"/>
</dbReference>
<comment type="similarity">
    <text evidence="2">Belongs to the NADH dehydrogenase family.</text>
</comment>
<sequence>MEKQIVVLGAGYAGLPAAKLAARRTGGRVTLVNASDRFVERVRLHQLGSGQELRDRPLKELLTGTGVRLVVDRADRIDTENRTVHLAADPEPLHYDILIYALGSGPDLASVPGAAEHAHGVTSQEQAERLLKRLPETRSVAVVGGGLTGIEAAAEIAESHPGLDVRLVTAGRLGAALSRIGTAHLRRTFARLGVTVTERAPVAEVRADGPVLASGEHIPADTTVWTTGFSVPDLARRAGIEVAEDGRIAVDATMRSLSHPEVYAAGDAAALVSGDGKRLRMACATGIPSAQHAVRSIAARENGRQARPLRFAFFQQCISLGRQDGLIQFVHTDDSPRERILTGRAAVLYKEAIVRGAAYVMRRPGIPASL</sequence>
<dbReference type="InterPro" id="IPR036188">
    <property type="entry name" value="FAD/NAD-bd_sf"/>
</dbReference>
<gene>
    <name evidence="7" type="ORF">HDA36_000500</name>
</gene>
<dbReference type="Gene3D" id="3.50.50.100">
    <property type="match status" value="1"/>
</dbReference>
<evidence type="ECO:0000256" key="2">
    <source>
        <dbReference type="ARBA" id="ARBA00005272"/>
    </source>
</evidence>
<accession>A0A7W8QJ41</accession>
<dbReference type="RefSeq" id="WP_184388272.1">
    <property type="nucleotide sequence ID" value="NZ_BAAAJD010000023.1"/>
</dbReference>
<evidence type="ECO:0000256" key="3">
    <source>
        <dbReference type="ARBA" id="ARBA00022630"/>
    </source>
</evidence>
<comment type="cofactor">
    <cofactor evidence="1">
        <name>FAD</name>
        <dbReference type="ChEBI" id="CHEBI:57692"/>
    </cofactor>
</comment>
<keyword evidence="5" id="KW-0560">Oxidoreductase</keyword>
<dbReference type="InterPro" id="IPR051169">
    <property type="entry name" value="NADH-Q_oxidoreductase"/>
</dbReference>
<dbReference type="GO" id="GO:0019646">
    <property type="term" value="P:aerobic electron transport chain"/>
    <property type="evidence" value="ECO:0007669"/>
    <property type="project" value="TreeGrafter"/>
</dbReference>
<dbReference type="GO" id="GO:0003955">
    <property type="term" value="F:NAD(P)H dehydrogenase (quinone) activity"/>
    <property type="evidence" value="ECO:0007669"/>
    <property type="project" value="TreeGrafter"/>
</dbReference>
<evidence type="ECO:0000256" key="1">
    <source>
        <dbReference type="ARBA" id="ARBA00001974"/>
    </source>
</evidence>
<organism evidence="7 8">
    <name type="scientific">Nocardiopsis composta</name>
    <dbReference type="NCBI Taxonomy" id="157465"/>
    <lineage>
        <taxon>Bacteria</taxon>
        <taxon>Bacillati</taxon>
        <taxon>Actinomycetota</taxon>
        <taxon>Actinomycetes</taxon>
        <taxon>Streptosporangiales</taxon>
        <taxon>Nocardiopsidaceae</taxon>
        <taxon>Nocardiopsis</taxon>
    </lineage>
</organism>
<dbReference type="PANTHER" id="PTHR42913">
    <property type="entry name" value="APOPTOSIS-INDUCING FACTOR 1"/>
    <property type="match status" value="1"/>
</dbReference>
<dbReference type="Pfam" id="PF07992">
    <property type="entry name" value="Pyr_redox_2"/>
    <property type="match status" value="1"/>
</dbReference>
<proteinExistence type="inferred from homology"/>
<keyword evidence="4" id="KW-0274">FAD</keyword>
<dbReference type="EMBL" id="JACHDB010000001">
    <property type="protein sequence ID" value="MBB5430416.1"/>
    <property type="molecule type" value="Genomic_DNA"/>
</dbReference>
<reference evidence="7 8" key="1">
    <citation type="submission" date="2020-08" db="EMBL/GenBank/DDBJ databases">
        <title>Sequencing the genomes of 1000 actinobacteria strains.</title>
        <authorList>
            <person name="Klenk H.-P."/>
        </authorList>
    </citation>
    <scope>NUCLEOTIDE SEQUENCE [LARGE SCALE GENOMIC DNA]</scope>
    <source>
        <strain evidence="7 8">DSM 44551</strain>
    </source>
</reference>
<dbReference type="SUPFAM" id="SSF51905">
    <property type="entry name" value="FAD/NAD(P)-binding domain"/>
    <property type="match status" value="1"/>
</dbReference>
<evidence type="ECO:0000313" key="8">
    <source>
        <dbReference type="Proteomes" id="UP000572635"/>
    </source>
</evidence>
<dbReference type="PRINTS" id="PR00469">
    <property type="entry name" value="PNDRDTASEII"/>
</dbReference>
<evidence type="ECO:0000256" key="4">
    <source>
        <dbReference type="ARBA" id="ARBA00022827"/>
    </source>
</evidence>
<dbReference type="PANTHER" id="PTHR42913:SF3">
    <property type="entry name" value="64 KDA MITOCHONDRIAL NADH DEHYDROGENASE (EUROFUNG)"/>
    <property type="match status" value="1"/>
</dbReference>
<keyword evidence="3" id="KW-0285">Flavoprotein</keyword>
<dbReference type="AlphaFoldDB" id="A0A7W8QJ41"/>
<keyword evidence="8" id="KW-1185">Reference proteome</keyword>